<evidence type="ECO:0000313" key="6">
    <source>
        <dbReference type="Proteomes" id="UP000233293"/>
    </source>
</evidence>
<evidence type="ECO:0000313" key="5">
    <source>
        <dbReference type="EMBL" id="PKU22503.1"/>
    </source>
</evidence>
<keyword evidence="2" id="KW-0238">DNA-binding</keyword>
<proteinExistence type="predicted"/>
<dbReference type="PANTHER" id="PTHR43537:SF5">
    <property type="entry name" value="UXU OPERON TRANSCRIPTIONAL REGULATOR"/>
    <property type="match status" value="1"/>
</dbReference>
<dbReference type="Gene3D" id="1.10.10.10">
    <property type="entry name" value="Winged helix-like DNA-binding domain superfamily/Winged helix DNA-binding domain"/>
    <property type="match status" value="1"/>
</dbReference>
<dbReference type="Pfam" id="PF00392">
    <property type="entry name" value="GntR"/>
    <property type="match status" value="1"/>
</dbReference>
<dbReference type="InterPro" id="IPR036390">
    <property type="entry name" value="WH_DNA-bd_sf"/>
</dbReference>
<keyword evidence="1" id="KW-0805">Transcription regulation</keyword>
<protein>
    <recommendedName>
        <fullName evidence="4">HTH gntR-type domain-containing protein</fullName>
    </recommendedName>
</protein>
<dbReference type="Proteomes" id="UP000233293">
    <property type="component" value="Unassembled WGS sequence"/>
</dbReference>
<dbReference type="InterPro" id="IPR011711">
    <property type="entry name" value="GntR_C"/>
</dbReference>
<organism evidence="5 6">
    <name type="scientific">Telmatospirillum siberiense</name>
    <dbReference type="NCBI Taxonomy" id="382514"/>
    <lineage>
        <taxon>Bacteria</taxon>
        <taxon>Pseudomonadati</taxon>
        <taxon>Pseudomonadota</taxon>
        <taxon>Alphaproteobacteria</taxon>
        <taxon>Rhodospirillales</taxon>
        <taxon>Rhodospirillaceae</taxon>
        <taxon>Telmatospirillum</taxon>
    </lineage>
</organism>
<dbReference type="Gene3D" id="1.20.120.530">
    <property type="entry name" value="GntR ligand-binding domain-like"/>
    <property type="match status" value="1"/>
</dbReference>
<dbReference type="SUPFAM" id="SSF48008">
    <property type="entry name" value="GntR ligand-binding domain-like"/>
    <property type="match status" value="1"/>
</dbReference>
<dbReference type="SMART" id="SM00345">
    <property type="entry name" value="HTH_GNTR"/>
    <property type="match status" value="1"/>
</dbReference>
<reference evidence="6" key="1">
    <citation type="submission" date="2017-12" db="EMBL/GenBank/DDBJ databases">
        <title>Draft genome sequence of Telmatospirillum siberiense 26-4b1T, an acidotolerant peatland alphaproteobacterium potentially involved in sulfur cycling.</title>
        <authorList>
            <person name="Hausmann B."/>
            <person name="Pjevac P."/>
            <person name="Schreck K."/>
            <person name="Herbold C.W."/>
            <person name="Daims H."/>
            <person name="Wagner M."/>
            <person name="Pester M."/>
            <person name="Loy A."/>
        </authorList>
    </citation>
    <scope>NUCLEOTIDE SEQUENCE [LARGE SCALE GENOMIC DNA]</scope>
    <source>
        <strain evidence="6">26-4b1</strain>
    </source>
</reference>
<evidence type="ECO:0000259" key="4">
    <source>
        <dbReference type="PROSITE" id="PS50949"/>
    </source>
</evidence>
<dbReference type="EMBL" id="PIUM01000031">
    <property type="protein sequence ID" value="PKU22503.1"/>
    <property type="molecule type" value="Genomic_DNA"/>
</dbReference>
<evidence type="ECO:0000256" key="3">
    <source>
        <dbReference type="ARBA" id="ARBA00023163"/>
    </source>
</evidence>
<dbReference type="GO" id="GO:0003677">
    <property type="term" value="F:DNA binding"/>
    <property type="evidence" value="ECO:0007669"/>
    <property type="project" value="UniProtKB-KW"/>
</dbReference>
<dbReference type="GO" id="GO:0003700">
    <property type="term" value="F:DNA-binding transcription factor activity"/>
    <property type="evidence" value="ECO:0007669"/>
    <property type="project" value="InterPro"/>
</dbReference>
<dbReference type="SMART" id="SM00895">
    <property type="entry name" value="FCD"/>
    <property type="match status" value="1"/>
</dbReference>
<dbReference type="PANTHER" id="PTHR43537">
    <property type="entry name" value="TRANSCRIPTIONAL REGULATOR, GNTR FAMILY"/>
    <property type="match status" value="1"/>
</dbReference>
<keyword evidence="6" id="KW-1185">Reference proteome</keyword>
<dbReference type="PRINTS" id="PR00035">
    <property type="entry name" value="HTHGNTR"/>
</dbReference>
<dbReference type="InterPro" id="IPR000524">
    <property type="entry name" value="Tscrpt_reg_HTH_GntR"/>
</dbReference>
<dbReference type="PROSITE" id="PS50949">
    <property type="entry name" value="HTH_GNTR"/>
    <property type="match status" value="1"/>
</dbReference>
<feature type="domain" description="HTH gntR-type" evidence="4">
    <location>
        <begin position="58"/>
        <end position="125"/>
    </location>
</feature>
<dbReference type="SUPFAM" id="SSF46785">
    <property type="entry name" value="Winged helix' DNA-binding domain"/>
    <property type="match status" value="1"/>
</dbReference>
<gene>
    <name evidence="5" type="ORF">CWS72_21500</name>
</gene>
<evidence type="ECO:0000256" key="1">
    <source>
        <dbReference type="ARBA" id="ARBA00023015"/>
    </source>
</evidence>
<sequence>MVHFAENAVIKRKIGMFGELRVPIDQQKIISEPFGGGRRKIRGGAMGEAGLSDDGQVLELSERAYRIIYGEIIRCNIFPGATVSEAQLCDAYGLSRSPVRRALTLLTHDGLLKPIPRSGYRIANLTLEGIRQIFDMRAALEGVAVRAAMGRFPFDDLRVLNKAQVEASHAENFRLAIELHEKLHGLIYKASQNPVLERMAWHLLGQTTRVYFLVGKVGRHVVTLKDASEDAHEQLFRIFEAGNEAEAANAADRHIRQSQQALIDALLNSSHFNKMDIIIDR</sequence>
<dbReference type="InterPro" id="IPR008920">
    <property type="entry name" value="TF_FadR/GntR_C"/>
</dbReference>
<dbReference type="Pfam" id="PF07729">
    <property type="entry name" value="FCD"/>
    <property type="match status" value="1"/>
</dbReference>
<dbReference type="InterPro" id="IPR036388">
    <property type="entry name" value="WH-like_DNA-bd_sf"/>
</dbReference>
<accession>A0A2N3PQ24</accession>
<comment type="caution">
    <text evidence="5">The sequence shown here is derived from an EMBL/GenBank/DDBJ whole genome shotgun (WGS) entry which is preliminary data.</text>
</comment>
<keyword evidence="3" id="KW-0804">Transcription</keyword>
<name>A0A2N3PQ24_9PROT</name>
<dbReference type="AlphaFoldDB" id="A0A2N3PQ24"/>
<evidence type="ECO:0000256" key="2">
    <source>
        <dbReference type="ARBA" id="ARBA00023125"/>
    </source>
</evidence>